<dbReference type="Pfam" id="PF05713">
    <property type="entry name" value="MobC"/>
    <property type="match status" value="1"/>
</dbReference>
<feature type="domain" description="Bacterial mobilisation" evidence="1">
    <location>
        <begin position="53"/>
        <end position="72"/>
    </location>
</feature>
<proteinExistence type="predicted"/>
<dbReference type="Proteomes" id="UP000244069">
    <property type="component" value="Unassembled WGS sequence"/>
</dbReference>
<comment type="caution">
    <text evidence="2">The sequence shown here is derived from an EMBL/GenBank/DDBJ whole genome shotgun (WGS) entry which is preliminary data.</text>
</comment>
<dbReference type="RefSeq" id="WP_188758784.1">
    <property type="nucleotide sequence ID" value="NZ_BMEZ01000031.1"/>
</dbReference>
<keyword evidence="3" id="KW-1185">Reference proteome</keyword>
<reference evidence="2 3" key="1">
    <citation type="submission" date="2018-04" db="EMBL/GenBank/DDBJ databases">
        <title>Genomic Encyclopedia of Archaeal and Bacterial Type Strains, Phase II (KMG-II): from individual species to whole genera.</title>
        <authorList>
            <person name="Goeker M."/>
        </authorList>
    </citation>
    <scope>NUCLEOTIDE SEQUENCE [LARGE SCALE GENOMIC DNA]</scope>
    <source>
        <strain evidence="2 3">DSM 29329</strain>
    </source>
</reference>
<dbReference type="InterPro" id="IPR008687">
    <property type="entry name" value="MobC"/>
</dbReference>
<evidence type="ECO:0000313" key="2">
    <source>
        <dbReference type="EMBL" id="PTX41879.1"/>
    </source>
</evidence>
<dbReference type="EMBL" id="QBKN01000026">
    <property type="protein sequence ID" value="PTX41879.1"/>
    <property type="molecule type" value="Genomic_DNA"/>
</dbReference>
<evidence type="ECO:0000259" key="1">
    <source>
        <dbReference type="Pfam" id="PF05713"/>
    </source>
</evidence>
<dbReference type="AlphaFoldDB" id="A0A2T6ADJ7"/>
<protein>
    <submittedName>
        <fullName evidence="2">Mobilization protein MobC</fullName>
    </submittedName>
</protein>
<accession>A0A2T6ADJ7</accession>
<gene>
    <name evidence="2" type="ORF">C8N44_12646</name>
</gene>
<organism evidence="2 3">
    <name type="scientific">Allosediminivita pacifica</name>
    <dbReference type="NCBI Taxonomy" id="1267769"/>
    <lineage>
        <taxon>Bacteria</taxon>
        <taxon>Pseudomonadati</taxon>
        <taxon>Pseudomonadota</taxon>
        <taxon>Alphaproteobacteria</taxon>
        <taxon>Rhodobacterales</taxon>
        <taxon>Paracoccaceae</taxon>
        <taxon>Allosediminivita</taxon>
    </lineage>
</organism>
<name>A0A2T6ADJ7_9RHOB</name>
<evidence type="ECO:0000313" key="3">
    <source>
        <dbReference type="Proteomes" id="UP000244069"/>
    </source>
</evidence>
<sequence>MTEDELAAFDQVLKRYGIENRNDGLRALMHAADGLFVTDAELKDELHSHRVALNRIGNNISQIAKRLNEAKLKGLMPPIHQDDMTQIRGLAGMVMTFGDQLQGMILQRRNGLALRVSDALRAFGNGSQ</sequence>